<keyword evidence="2" id="KW-0812">Transmembrane</keyword>
<feature type="region of interest" description="Disordered" evidence="1">
    <location>
        <begin position="294"/>
        <end position="317"/>
    </location>
</feature>
<evidence type="ECO:0000256" key="2">
    <source>
        <dbReference type="SAM" id="Phobius"/>
    </source>
</evidence>
<gene>
    <name evidence="4" type="primary">LOC115625289</name>
</gene>
<dbReference type="GeneID" id="115625289"/>
<evidence type="ECO:0000313" key="4">
    <source>
        <dbReference type="RefSeq" id="XP_030376161.1"/>
    </source>
</evidence>
<keyword evidence="3" id="KW-1185">Reference proteome</keyword>
<sequence length="317" mass="35725">MFAMPRIRCRLIGSLLAAAAFAYYWAVSNHSMKLTSEDRQDTNNSSVATAQLRLWQQKLCNHGWHLLTIFQVHTRCPFMRLLQLMLIALPVYNLLLLVIGVHLHKSAKPCLQLVMEVPPQTELPAPPPSPQPPAPPRRKRKKQQAPQPPIMHRQAHVYTHPSAVEIYPSVKDPFASSLQRSREQAEQYKSLRRNLKRALEGLQKPLNPPSCSPCSQHEPIPRSPPAAVPLPTCKDKRSPKVLRLLLKRMRCSFGKHKTQLQAKSSESSGSSTDSSNAFLCPLWERLRASRKPPYRGPDLCPSSTDSSLSSSSCFYAY</sequence>
<keyword evidence="2" id="KW-1133">Transmembrane helix</keyword>
<proteinExistence type="predicted"/>
<dbReference type="AlphaFoldDB" id="A0A6J2THJ1"/>
<accession>A0A6J2THJ1</accession>
<feature type="transmembrane region" description="Helical" evidence="2">
    <location>
        <begin position="81"/>
        <end position="103"/>
    </location>
</feature>
<organism evidence="3 4">
    <name type="scientific">Drosophila lebanonensis</name>
    <name type="common">Fruit fly</name>
    <name type="synonym">Scaptodrosophila lebanonensis</name>
    <dbReference type="NCBI Taxonomy" id="7225"/>
    <lineage>
        <taxon>Eukaryota</taxon>
        <taxon>Metazoa</taxon>
        <taxon>Ecdysozoa</taxon>
        <taxon>Arthropoda</taxon>
        <taxon>Hexapoda</taxon>
        <taxon>Insecta</taxon>
        <taxon>Pterygota</taxon>
        <taxon>Neoptera</taxon>
        <taxon>Endopterygota</taxon>
        <taxon>Diptera</taxon>
        <taxon>Brachycera</taxon>
        <taxon>Muscomorpha</taxon>
        <taxon>Ephydroidea</taxon>
        <taxon>Drosophilidae</taxon>
        <taxon>Scaptodrosophila</taxon>
    </lineage>
</organism>
<feature type="transmembrane region" description="Helical" evidence="2">
    <location>
        <begin position="7"/>
        <end position="26"/>
    </location>
</feature>
<reference evidence="4" key="1">
    <citation type="submission" date="2025-08" db="UniProtKB">
        <authorList>
            <consortium name="RefSeq"/>
        </authorList>
    </citation>
    <scope>IDENTIFICATION</scope>
    <source>
        <strain evidence="4">11010-0011.00</strain>
        <tissue evidence="4">Whole body</tissue>
    </source>
</reference>
<feature type="compositionally biased region" description="Pro residues" evidence="1">
    <location>
        <begin position="124"/>
        <end position="135"/>
    </location>
</feature>
<evidence type="ECO:0000256" key="1">
    <source>
        <dbReference type="SAM" id="MobiDB-lite"/>
    </source>
</evidence>
<dbReference type="OrthoDB" id="7871719at2759"/>
<feature type="compositionally biased region" description="Low complexity" evidence="1">
    <location>
        <begin position="297"/>
        <end position="317"/>
    </location>
</feature>
<keyword evidence="2" id="KW-0472">Membrane</keyword>
<name>A0A6J2THJ1_DROLE</name>
<protein>
    <submittedName>
        <fullName evidence="4">Uncharacterized protein LOC115625289</fullName>
    </submittedName>
</protein>
<dbReference type="RefSeq" id="XP_030376161.1">
    <property type="nucleotide sequence ID" value="XM_030520301.1"/>
</dbReference>
<feature type="region of interest" description="Disordered" evidence="1">
    <location>
        <begin position="121"/>
        <end position="149"/>
    </location>
</feature>
<dbReference type="Proteomes" id="UP000504634">
    <property type="component" value="Unplaced"/>
</dbReference>
<evidence type="ECO:0000313" key="3">
    <source>
        <dbReference type="Proteomes" id="UP000504634"/>
    </source>
</evidence>
<feature type="region of interest" description="Disordered" evidence="1">
    <location>
        <begin position="202"/>
        <end position="232"/>
    </location>
</feature>